<dbReference type="EMBL" id="DTAI01000227">
    <property type="protein sequence ID" value="HGN37404.1"/>
    <property type="molecule type" value="Genomic_DNA"/>
</dbReference>
<reference evidence="1" key="1">
    <citation type="journal article" date="2020" name="mSystems">
        <title>Genome- and Community-Level Interaction Insights into Carbon Utilization and Element Cycling Functions of Hydrothermarchaeota in Hydrothermal Sediment.</title>
        <authorList>
            <person name="Zhou Z."/>
            <person name="Liu Y."/>
            <person name="Xu W."/>
            <person name="Pan J."/>
            <person name="Luo Z.H."/>
            <person name="Li M."/>
        </authorList>
    </citation>
    <scope>NUCLEOTIDE SEQUENCE [LARGE SCALE GENOMIC DNA]</scope>
    <source>
        <strain evidence="1">SpSt-618</strain>
    </source>
</reference>
<accession>A0A7J3I9G1</accession>
<comment type="caution">
    <text evidence="1">The sequence shown here is derived from an EMBL/GenBank/DDBJ whole genome shotgun (WGS) entry which is preliminary data.</text>
</comment>
<dbReference type="InterPro" id="IPR032586">
    <property type="entry name" value="UxaE"/>
</dbReference>
<sequence length="482" mass="55907">MYLGKIPRPAFGIRIPEIVVPAILRSFKELNITGTLMLSFNRETAPQRFIASLDPKHFYLGHTGTSISEYITKAEEFSKEFSIPIEIEADHVSIMGSVERALKRIAGVAIEEGLSTTEIDESLNYIEEEFKEVARAGGVDFVTIDTCELVDAKVEMLSNEELLYRYENQFESDYRRSLENRFLRNFNFVSDDRILFIKFTKIDVAKLALKYSRSIEYIERILNIIKKYSEREFGLEVALDELPLKTGIKDVLFYSMELLHRGINIDFLAPNIGFRKREDYTEDVNQLYEHVKNLHSVLSSLGIYISIHSGSGANPYSDKGSGVWEAIKTATGGFVKYKMSGVLIQLLLEILHQSAPGTKPRRIYDEIYDSVLEHIHSVIKTKSGIYSPELERLLKAYEEKKDKDPLYKRSPRADIFRHYFYLFQAIRDSSGYRRLRNELINLYYSDEDIRRKYEAEVYNLIHRFSKALGFTNNITKYRMLLL</sequence>
<dbReference type="Pfam" id="PF16257">
    <property type="entry name" value="UxaE"/>
    <property type="match status" value="1"/>
</dbReference>
<evidence type="ECO:0000313" key="1">
    <source>
        <dbReference type="EMBL" id="HGN37404.1"/>
    </source>
</evidence>
<name>A0A7J3I9G1_9CREN</name>
<dbReference type="GO" id="GO:0016853">
    <property type="term" value="F:isomerase activity"/>
    <property type="evidence" value="ECO:0007669"/>
    <property type="project" value="InterPro"/>
</dbReference>
<gene>
    <name evidence="1" type="ORF">ENT87_07670</name>
</gene>
<protein>
    <submittedName>
        <fullName evidence="1">Uncharacterized protein</fullName>
    </submittedName>
</protein>
<dbReference type="AlphaFoldDB" id="A0A7J3I9G1"/>
<proteinExistence type="predicted"/>
<organism evidence="1">
    <name type="scientific">Ignisphaera aggregans</name>
    <dbReference type="NCBI Taxonomy" id="334771"/>
    <lineage>
        <taxon>Archaea</taxon>
        <taxon>Thermoproteota</taxon>
        <taxon>Thermoprotei</taxon>
        <taxon>Desulfurococcales</taxon>
        <taxon>Desulfurococcaceae</taxon>
        <taxon>Ignisphaera</taxon>
    </lineage>
</organism>